<evidence type="ECO:0000313" key="3">
    <source>
        <dbReference type="Proteomes" id="UP000294834"/>
    </source>
</evidence>
<accession>A0AAX2R6D1</accession>
<evidence type="ECO:0000256" key="1">
    <source>
        <dbReference type="SAM" id="MobiDB-lite"/>
    </source>
</evidence>
<proteinExistence type="predicted"/>
<dbReference type="EMBL" id="SLTX01000001">
    <property type="protein sequence ID" value="TDB08574.1"/>
    <property type="molecule type" value="Genomic_DNA"/>
</dbReference>
<dbReference type="Proteomes" id="UP000294834">
    <property type="component" value="Unassembled WGS sequence"/>
</dbReference>
<comment type="caution">
    <text evidence="2">The sequence shown here is derived from an EMBL/GenBank/DDBJ whole genome shotgun (WGS) entry which is preliminary data.</text>
</comment>
<gene>
    <name evidence="2" type="ORF">E1J06_14955</name>
</gene>
<feature type="region of interest" description="Disordered" evidence="1">
    <location>
        <begin position="60"/>
        <end position="80"/>
    </location>
</feature>
<dbReference type="AlphaFoldDB" id="A0AAX2R6D1"/>
<reference evidence="2 3" key="1">
    <citation type="journal article" date="2019" name="Nat. Microbiol.">
        <title>Genomic variation and strain-specific functional adaptation in the human gut microbiome during early life.</title>
        <authorList>
            <person name="Vatanen T."/>
            <person name="Plichta D.R."/>
            <person name="Somani J."/>
            <person name="Munch P.C."/>
            <person name="Arthur T.D."/>
            <person name="Hall A.B."/>
            <person name="Rudolf S."/>
            <person name="Oakeley E.J."/>
            <person name="Ke X."/>
            <person name="Young R.A."/>
            <person name="Haiser H.J."/>
            <person name="Kolde R."/>
            <person name="Yassour M."/>
            <person name="Luopajarvi K."/>
            <person name="Siljander H."/>
            <person name="Virtanen S.M."/>
            <person name="Ilonen J."/>
            <person name="Uibo R."/>
            <person name="Tillmann V."/>
            <person name="Mokurov S."/>
            <person name="Dorshakova N."/>
            <person name="Porter J.A."/>
            <person name="McHardy A.C."/>
            <person name="Lahdesmaki H."/>
            <person name="Vlamakis H."/>
            <person name="Huttenhower C."/>
            <person name="Knip M."/>
            <person name="Xavier R.J."/>
        </authorList>
    </citation>
    <scope>NUCLEOTIDE SEQUENCE [LARGE SCALE GENOMIC DNA]</scope>
    <source>
        <strain evidence="2 3">RJX1052</strain>
    </source>
</reference>
<evidence type="ECO:0000313" key="2">
    <source>
        <dbReference type="EMBL" id="TDB08574.1"/>
    </source>
</evidence>
<organism evidence="2 3">
    <name type="scientific">Phocaeicola dorei</name>
    <dbReference type="NCBI Taxonomy" id="357276"/>
    <lineage>
        <taxon>Bacteria</taxon>
        <taxon>Pseudomonadati</taxon>
        <taxon>Bacteroidota</taxon>
        <taxon>Bacteroidia</taxon>
        <taxon>Bacteroidales</taxon>
        <taxon>Bacteroidaceae</taxon>
        <taxon>Phocaeicola</taxon>
    </lineage>
</organism>
<name>A0AAX2R6D1_9BACT</name>
<sequence>MDKLNVRIEAARLAVESGANKETFTEMARVIEKYIIGTSELLEYENPNAAMEKAMDFLKVNHHEKEETSDLEETDEEPIQ</sequence>
<protein>
    <submittedName>
        <fullName evidence="2">Uncharacterized protein</fullName>
    </submittedName>
</protein>
<dbReference type="RefSeq" id="WP_038606622.1">
    <property type="nucleotide sequence ID" value="NZ_BAABYF010000001.1"/>
</dbReference>
<feature type="compositionally biased region" description="Acidic residues" evidence="1">
    <location>
        <begin position="69"/>
        <end position="80"/>
    </location>
</feature>
<dbReference type="KEGG" id="bdh:GV66_16595"/>